<proteinExistence type="predicted"/>
<gene>
    <name evidence="2" type="ORF">P4H66_22285</name>
</gene>
<accession>A0ABU6GV04</accession>
<feature type="transmembrane region" description="Helical" evidence="1">
    <location>
        <begin position="28"/>
        <end position="46"/>
    </location>
</feature>
<keyword evidence="1" id="KW-1133">Transmembrane helix</keyword>
<feature type="transmembrane region" description="Helical" evidence="1">
    <location>
        <begin position="6"/>
        <end position="21"/>
    </location>
</feature>
<reference evidence="2 3" key="1">
    <citation type="submission" date="2023-03" db="EMBL/GenBank/DDBJ databases">
        <title>Bacillus Genome Sequencing.</title>
        <authorList>
            <person name="Dunlap C."/>
        </authorList>
    </citation>
    <scope>NUCLEOTIDE SEQUENCE [LARGE SCALE GENOMIC DNA]</scope>
    <source>
        <strain evidence="2 3">BD-525</strain>
    </source>
</reference>
<sequence length="88" mass="9654">MITTLILVLFTAALIGVLIFGKKHEILIANLMNAMLFIGLAVAFGLNNNPSGLFYLTIAFYFVIPMYGVIGLFAVMKKSRTNKPDSLI</sequence>
<keyword evidence="1" id="KW-0472">Membrane</keyword>
<protein>
    <submittedName>
        <fullName evidence="2">Uncharacterized protein</fullName>
    </submittedName>
</protein>
<dbReference type="EMBL" id="JARLKZ010000016">
    <property type="protein sequence ID" value="MEC0242545.1"/>
    <property type="molecule type" value="Genomic_DNA"/>
</dbReference>
<evidence type="ECO:0000313" key="3">
    <source>
        <dbReference type="Proteomes" id="UP001344632"/>
    </source>
</evidence>
<evidence type="ECO:0000256" key="1">
    <source>
        <dbReference type="SAM" id="Phobius"/>
    </source>
</evidence>
<dbReference type="RefSeq" id="WP_326090319.1">
    <property type="nucleotide sequence ID" value="NZ_JARLKZ010000016.1"/>
</dbReference>
<feature type="transmembrane region" description="Helical" evidence="1">
    <location>
        <begin position="52"/>
        <end position="75"/>
    </location>
</feature>
<dbReference type="Proteomes" id="UP001344632">
    <property type="component" value="Unassembled WGS sequence"/>
</dbReference>
<organism evidence="2 3">
    <name type="scientific">Paenibacillus dokdonensis</name>
    <dbReference type="NCBI Taxonomy" id="2567944"/>
    <lineage>
        <taxon>Bacteria</taxon>
        <taxon>Bacillati</taxon>
        <taxon>Bacillota</taxon>
        <taxon>Bacilli</taxon>
        <taxon>Bacillales</taxon>
        <taxon>Paenibacillaceae</taxon>
        <taxon>Paenibacillus</taxon>
    </lineage>
</organism>
<comment type="caution">
    <text evidence="2">The sequence shown here is derived from an EMBL/GenBank/DDBJ whole genome shotgun (WGS) entry which is preliminary data.</text>
</comment>
<name>A0ABU6GV04_9BACL</name>
<keyword evidence="3" id="KW-1185">Reference proteome</keyword>
<keyword evidence="1" id="KW-0812">Transmembrane</keyword>
<evidence type="ECO:0000313" key="2">
    <source>
        <dbReference type="EMBL" id="MEC0242545.1"/>
    </source>
</evidence>